<dbReference type="Proteomes" id="UP001221898">
    <property type="component" value="Unassembled WGS sequence"/>
</dbReference>
<keyword evidence="3" id="KW-1185">Reference proteome</keyword>
<feature type="region of interest" description="Disordered" evidence="1">
    <location>
        <begin position="1"/>
        <end position="20"/>
    </location>
</feature>
<feature type="region of interest" description="Disordered" evidence="1">
    <location>
        <begin position="104"/>
        <end position="177"/>
    </location>
</feature>
<protein>
    <submittedName>
        <fullName evidence="2">Uncharacterized protein</fullName>
    </submittedName>
</protein>
<name>A0AAD7SKL4_9TELE</name>
<proteinExistence type="predicted"/>
<dbReference type="AlphaFoldDB" id="A0AAD7SKL4"/>
<reference evidence="2" key="1">
    <citation type="journal article" date="2023" name="Science">
        <title>Genome structures resolve the early diversification of teleost fishes.</title>
        <authorList>
            <person name="Parey E."/>
            <person name="Louis A."/>
            <person name="Montfort J."/>
            <person name="Bouchez O."/>
            <person name="Roques C."/>
            <person name="Iampietro C."/>
            <person name="Lluch J."/>
            <person name="Castinel A."/>
            <person name="Donnadieu C."/>
            <person name="Desvignes T."/>
            <person name="Floi Bucao C."/>
            <person name="Jouanno E."/>
            <person name="Wen M."/>
            <person name="Mejri S."/>
            <person name="Dirks R."/>
            <person name="Jansen H."/>
            <person name="Henkel C."/>
            <person name="Chen W.J."/>
            <person name="Zahm M."/>
            <person name="Cabau C."/>
            <person name="Klopp C."/>
            <person name="Thompson A.W."/>
            <person name="Robinson-Rechavi M."/>
            <person name="Braasch I."/>
            <person name="Lecointre G."/>
            <person name="Bobe J."/>
            <person name="Postlethwait J.H."/>
            <person name="Berthelot C."/>
            <person name="Roest Crollius H."/>
            <person name="Guiguen Y."/>
        </authorList>
    </citation>
    <scope>NUCLEOTIDE SEQUENCE</scope>
    <source>
        <strain evidence="2">NC1722</strain>
    </source>
</reference>
<comment type="caution">
    <text evidence="2">The sequence shown here is derived from an EMBL/GenBank/DDBJ whole genome shotgun (WGS) entry which is preliminary data.</text>
</comment>
<evidence type="ECO:0000313" key="3">
    <source>
        <dbReference type="Proteomes" id="UP001221898"/>
    </source>
</evidence>
<gene>
    <name evidence="2" type="ORF">AAFF_G00341170</name>
</gene>
<accession>A0AAD7SKL4</accession>
<dbReference type="EMBL" id="JAINUG010000054">
    <property type="protein sequence ID" value="KAJ8404344.1"/>
    <property type="molecule type" value="Genomic_DNA"/>
</dbReference>
<feature type="region of interest" description="Disordered" evidence="1">
    <location>
        <begin position="31"/>
        <end position="54"/>
    </location>
</feature>
<organism evidence="2 3">
    <name type="scientific">Aldrovandia affinis</name>
    <dbReference type="NCBI Taxonomy" id="143900"/>
    <lineage>
        <taxon>Eukaryota</taxon>
        <taxon>Metazoa</taxon>
        <taxon>Chordata</taxon>
        <taxon>Craniata</taxon>
        <taxon>Vertebrata</taxon>
        <taxon>Euteleostomi</taxon>
        <taxon>Actinopterygii</taxon>
        <taxon>Neopterygii</taxon>
        <taxon>Teleostei</taxon>
        <taxon>Notacanthiformes</taxon>
        <taxon>Halosauridae</taxon>
        <taxon>Aldrovandia</taxon>
    </lineage>
</organism>
<sequence>MRRYGAPDGDRNARADTLPCPTLESGVHYLDEPGGHNLLTPPRPAEVKHKHTRTSTQLVGVMAGVKTAAIGQEGTVKLFAQRSTAGSCVTGAVAVGVPALPAEEGGRHVQLPKNVREGERDTSAGSVSGAEEPPSCWAAVRTQAREDSPLPGTEPQRWAEGAGKPGDKPAPRTSLLQ</sequence>
<evidence type="ECO:0000313" key="2">
    <source>
        <dbReference type="EMBL" id="KAJ8404344.1"/>
    </source>
</evidence>
<evidence type="ECO:0000256" key="1">
    <source>
        <dbReference type="SAM" id="MobiDB-lite"/>
    </source>
</evidence>